<feature type="compositionally biased region" description="Basic and acidic residues" evidence="1">
    <location>
        <begin position="31"/>
        <end position="43"/>
    </location>
</feature>
<proteinExistence type="predicted"/>
<feature type="non-terminal residue" evidence="2">
    <location>
        <position position="1"/>
    </location>
</feature>
<reference evidence="2" key="1">
    <citation type="submission" date="2015-07" db="EMBL/GenBank/DDBJ databases">
        <title>MeaNS - Measles Nucleotide Surveillance Program.</title>
        <authorList>
            <person name="Tran T."/>
            <person name="Druce J."/>
        </authorList>
    </citation>
    <scope>NUCLEOTIDE SEQUENCE</scope>
    <source>
        <strain evidence="2">UCB-OBI-ISO-001</strain>
        <tissue evidence="2">Gonad</tissue>
    </source>
</reference>
<evidence type="ECO:0000313" key="2">
    <source>
        <dbReference type="EMBL" id="KOF64509.1"/>
    </source>
</evidence>
<organism evidence="2">
    <name type="scientific">Octopus bimaculoides</name>
    <name type="common">California two-spotted octopus</name>
    <dbReference type="NCBI Taxonomy" id="37653"/>
    <lineage>
        <taxon>Eukaryota</taxon>
        <taxon>Metazoa</taxon>
        <taxon>Spiralia</taxon>
        <taxon>Lophotrochozoa</taxon>
        <taxon>Mollusca</taxon>
        <taxon>Cephalopoda</taxon>
        <taxon>Coleoidea</taxon>
        <taxon>Octopodiformes</taxon>
        <taxon>Octopoda</taxon>
        <taxon>Incirrata</taxon>
        <taxon>Octopodidae</taxon>
        <taxon>Octopus</taxon>
    </lineage>
</organism>
<feature type="compositionally biased region" description="Low complexity" evidence="1">
    <location>
        <begin position="44"/>
        <end position="58"/>
    </location>
</feature>
<sequence length="100" mass="10464">SNYGGIGNNGCGGDDIINIGKGCWDGGTNNDRGKSSVDTESHQNNDCSSSSSSSVSNNDIKDSSAEGNNNSVEDGIGNNNNNDYNNDDDDDIGIIIDWQQ</sequence>
<evidence type="ECO:0000256" key="1">
    <source>
        <dbReference type="SAM" id="MobiDB-lite"/>
    </source>
</evidence>
<accession>A0A0L8FJS3</accession>
<protein>
    <submittedName>
        <fullName evidence="2">Uncharacterized protein</fullName>
    </submittedName>
</protein>
<feature type="compositionally biased region" description="Low complexity" evidence="1">
    <location>
        <begin position="74"/>
        <end position="84"/>
    </location>
</feature>
<dbReference type="EMBL" id="KQ430200">
    <property type="protein sequence ID" value="KOF64509.1"/>
    <property type="molecule type" value="Genomic_DNA"/>
</dbReference>
<dbReference type="AlphaFoldDB" id="A0A0L8FJS3"/>
<name>A0A0L8FJS3_OCTBM</name>
<feature type="region of interest" description="Disordered" evidence="1">
    <location>
        <begin position="22"/>
        <end position="100"/>
    </location>
</feature>
<gene>
    <name evidence="2" type="ORF">OCBIM_22017197mg</name>
</gene>